<dbReference type="RefSeq" id="WP_302716212.1">
    <property type="nucleotide sequence ID" value="NZ_JAULSJ010000015.1"/>
</dbReference>
<gene>
    <name evidence="2" type="ORF">QWT87_11565</name>
</gene>
<name>A0ABT8U533_9FLAO</name>
<feature type="domain" description="Effector-associated" evidence="1">
    <location>
        <begin position="752"/>
        <end position="834"/>
    </location>
</feature>
<proteinExistence type="predicted"/>
<sequence>MKIVIHQSICGEVNKAWGLIKTTMSDVNLAKNIAFRTDLHEQTGGVDWQPAIRGFSEGNYFLIMKTFEDISPDVRRGRKFSHVLIIPKNEIIQIDNIEQIINLLPKDINKDIALETITLEISSKKNDDSLQNKIQERFKKLINGYINIKNYKNVLIWIGQDNFSIAVVELWKRLSFSERQNFQFGVFFNNDNKDADGVSLMAVPDSIQSKFMKSDFFVIGKNDKYKPTELIEQLLIGDDLVRERIQNFEKTIECNPLSREDISLVAKGIETFEQINIAKDLKKLNTLAHIVAKYSPSNKQGVAFKSQLLNRIVQLAENIDFSDLIVLRNFKTQSFKNSDIILSTSLIAWLKKYIFSKNGTDYTNFFERIKIDNLNWWDKAIIKELEMYLNSIQGQKATIVYNWLMQNPSILSIIDIYIDKSKESEKYFIEKLPNKIPDTLIKSLEEFSKNNLWLKLYAKLLDIQYEFKMALTELFKIDNNHIYFEAIDIITAGKDQKLIINYAVDTGEPRMIELSGKICNTHPKYLSKIEVLDDNWQVIWLGSIKNGNLVETGLKEPQKEIFKLFDSIVNGNSISEELIEIISQSKYGNILPYPNRTNLWNQLSLNVRNNFLTKTSAALLQQLSENSTTEIPDDAILNNYISKTGISDFLYFNRNNIKSVITIFEKFTQLSDEQLRNYINNFSGKINAIEATQLGKLVIRRNFTNSAYTINSKATKNNNWKYALIECHYLLDFITRGFLAISGVISKVSIPTDEWWQSVEELIVELYPNTSLTTIWKKAGGKEADLIMNTSAANTWSDVLYKLRRNHFKNLTMNDLLKEIKKQYGDNPKFKLIYDLRKNYIKT</sequence>
<evidence type="ECO:0000259" key="1">
    <source>
        <dbReference type="Pfam" id="PF19955"/>
    </source>
</evidence>
<reference evidence="2" key="1">
    <citation type="submission" date="2023-07" db="EMBL/GenBank/DDBJ databases">
        <title>AMR profile of multidrug- resistance Chryseobacterium gambrini related strain.</title>
        <authorList>
            <person name="Kirdat K."/>
            <person name="Bhatt A."/>
            <person name="Kuyare S."/>
            <person name="Yadav A."/>
        </authorList>
    </citation>
    <scope>NUCLEOTIDE SEQUENCE</scope>
    <source>
        <strain evidence="2">APV-1</strain>
    </source>
</reference>
<comment type="caution">
    <text evidence="2">The sequence shown here is derived from an EMBL/GenBank/DDBJ whole genome shotgun (WGS) entry which is preliminary data.</text>
</comment>
<keyword evidence="3" id="KW-1185">Reference proteome</keyword>
<accession>A0ABT8U533</accession>
<dbReference type="Proteomes" id="UP001168128">
    <property type="component" value="Unassembled WGS sequence"/>
</dbReference>
<dbReference type="Pfam" id="PF19955">
    <property type="entry name" value="EAD1"/>
    <property type="match status" value="1"/>
</dbReference>
<evidence type="ECO:0000313" key="3">
    <source>
        <dbReference type="Proteomes" id="UP001168128"/>
    </source>
</evidence>
<dbReference type="Pfam" id="PF20012">
    <property type="entry name" value="GAP1-N1"/>
    <property type="match status" value="1"/>
</dbReference>
<dbReference type="InterPro" id="IPR045430">
    <property type="entry name" value="EAD1"/>
</dbReference>
<dbReference type="EMBL" id="JAULSJ010000015">
    <property type="protein sequence ID" value="MDO3425527.1"/>
    <property type="molecule type" value="Genomic_DNA"/>
</dbReference>
<organism evidence="2 3">
    <name type="scientific">Chryseobacterium urinae</name>
    <dbReference type="NCBI Taxonomy" id="3058400"/>
    <lineage>
        <taxon>Bacteria</taxon>
        <taxon>Pseudomonadati</taxon>
        <taxon>Bacteroidota</taxon>
        <taxon>Flavobacteriia</taxon>
        <taxon>Flavobacteriales</taxon>
        <taxon>Weeksellaceae</taxon>
        <taxon>Chryseobacterium group</taxon>
        <taxon>Chryseobacterium</taxon>
    </lineage>
</organism>
<evidence type="ECO:0000313" key="2">
    <source>
        <dbReference type="EMBL" id="MDO3425527.1"/>
    </source>
</evidence>
<protein>
    <submittedName>
        <fullName evidence="2">Effector-associated domain EAD1-containing protein</fullName>
    </submittedName>
</protein>